<name>K1YCI8_9BACT</name>
<protein>
    <submittedName>
        <fullName evidence="1">Uncharacterized protein</fullName>
    </submittedName>
</protein>
<reference evidence="1" key="1">
    <citation type="journal article" date="2012" name="Science">
        <title>Fermentation, hydrogen, and sulfur metabolism in multiple uncultivated bacterial phyla.</title>
        <authorList>
            <person name="Wrighton K.C."/>
            <person name="Thomas B.C."/>
            <person name="Sharon I."/>
            <person name="Miller C.S."/>
            <person name="Castelle C.J."/>
            <person name="VerBerkmoes N.C."/>
            <person name="Wilkins M.J."/>
            <person name="Hettich R.L."/>
            <person name="Lipton M.S."/>
            <person name="Williams K.H."/>
            <person name="Long P.E."/>
            <person name="Banfield J.F."/>
        </authorList>
    </citation>
    <scope>NUCLEOTIDE SEQUENCE [LARGE SCALE GENOMIC DNA]</scope>
</reference>
<comment type="caution">
    <text evidence="1">The sequence shown here is derived from an EMBL/GenBank/DDBJ whole genome shotgun (WGS) entry which is preliminary data.</text>
</comment>
<dbReference type="AlphaFoldDB" id="K1YCI8"/>
<organism evidence="1">
    <name type="scientific">uncultured bacterium</name>
    <name type="common">gcode 4</name>
    <dbReference type="NCBI Taxonomy" id="1234023"/>
    <lineage>
        <taxon>Bacteria</taxon>
        <taxon>environmental samples</taxon>
    </lineage>
</organism>
<evidence type="ECO:0000313" key="1">
    <source>
        <dbReference type="EMBL" id="EKD30013.1"/>
    </source>
</evidence>
<accession>K1YCI8</accession>
<gene>
    <name evidence="1" type="ORF">ACD_78C00188G0003</name>
</gene>
<proteinExistence type="predicted"/>
<dbReference type="EMBL" id="AMFJ01034188">
    <property type="protein sequence ID" value="EKD30013.1"/>
    <property type="molecule type" value="Genomic_DNA"/>
</dbReference>
<sequence length="138" mass="16254">MDFLFLEPGDGKKSADHRIEEIYLTSDVIESRFVISAFEGTIDFRVNDHKRGFEFMCGIRTELSEYFRLWLYLLESVGKRFRNDNKFIILRTGERKIRYGRTHPKTTNISDNFWKGTKGIAREEDGSTRDNDEENGDE</sequence>